<dbReference type="PANTHER" id="PTHR30336:SF4">
    <property type="entry name" value="ENVELOPE BIOGENESIS FACTOR ELYC"/>
    <property type="match status" value="1"/>
</dbReference>
<dbReference type="KEGG" id="cchv:BTM20_04400"/>
<comment type="caution">
    <text evidence="3">The sequence shown here is derived from an EMBL/GenBank/DDBJ whole genome shotgun (WGS) entry which is preliminary data.</text>
</comment>
<sequence>MIDIILGIILCIYFIVINLFVRKVSFSFIFLIVGVALIIYHFIKDKIKRNKNLNKIFNIGKIVGSICLVIFIIIEGAIILYPKRDKSEADYMIILGAGIRGEKLSITLEQRLEKAIEYINNYDEDINVVVSGGQGPGEDITEAEAMKRYLISNGINENKIIMENKSTSTSENLIYSKAKIEQSTGEKIDNIKIKVVTSDFHALRSNMLAKKNGYEDISFYTNTTVITLMPIMYTREFFALIKSYIFD</sequence>
<feature type="domain" description="DUF218" evidence="2">
    <location>
        <begin position="90"/>
        <end position="221"/>
    </location>
</feature>
<dbReference type="Pfam" id="PF02698">
    <property type="entry name" value="DUF218"/>
    <property type="match status" value="1"/>
</dbReference>
<gene>
    <name evidence="3" type="ORF">K4H94_08950</name>
</gene>
<dbReference type="InterPro" id="IPR003848">
    <property type="entry name" value="DUF218"/>
</dbReference>
<evidence type="ECO:0000256" key="1">
    <source>
        <dbReference type="SAM" id="Phobius"/>
    </source>
</evidence>
<protein>
    <submittedName>
        <fullName evidence="3">YdcF family protein</fullName>
    </submittedName>
</protein>
<keyword evidence="1" id="KW-0812">Transmembrane</keyword>
<dbReference type="InterPro" id="IPR014729">
    <property type="entry name" value="Rossmann-like_a/b/a_fold"/>
</dbReference>
<dbReference type="CDD" id="cd06259">
    <property type="entry name" value="YdcF-like"/>
    <property type="match status" value="1"/>
</dbReference>
<dbReference type="InterPro" id="IPR051599">
    <property type="entry name" value="Cell_Envelope_Assoc"/>
</dbReference>
<evidence type="ECO:0000313" key="4">
    <source>
        <dbReference type="Proteomes" id="UP000775179"/>
    </source>
</evidence>
<accession>A0ABD4RJM2</accession>
<evidence type="ECO:0000259" key="2">
    <source>
        <dbReference type="Pfam" id="PF02698"/>
    </source>
</evidence>
<feature type="transmembrane region" description="Helical" evidence="1">
    <location>
        <begin position="5"/>
        <end position="21"/>
    </location>
</feature>
<dbReference type="GeneID" id="66301095"/>
<feature type="transmembrane region" description="Helical" evidence="1">
    <location>
        <begin position="63"/>
        <end position="81"/>
    </location>
</feature>
<dbReference type="EMBL" id="JAIFTX010000018">
    <property type="protein sequence ID" value="MBX7291149.1"/>
    <property type="molecule type" value="Genomic_DNA"/>
</dbReference>
<dbReference type="AlphaFoldDB" id="A0ABD4RJM2"/>
<dbReference type="PANTHER" id="PTHR30336">
    <property type="entry name" value="INNER MEMBRANE PROTEIN, PROBABLE PERMEASE"/>
    <property type="match status" value="1"/>
</dbReference>
<dbReference type="RefSeq" id="WP_021875086.1">
    <property type="nucleotide sequence ID" value="NZ_CP018624.1"/>
</dbReference>
<dbReference type="Proteomes" id="UP000775179">
    <property type="component" value="Unassembled WGS sequence"/>
</dbReference>
<keyword evidence="1" id="KW-0472">Membrane</keyword>
<keyword evidence="1" id="KW-1133">Transmembrane helix</keyword>
<evidence type="ECO:0000313" key="3">
    <source>
        <dbReference type="EMBL" id="MBX7291149.1"/>
    </source>
</evidence>
<organism evidence="3 4">
    <name type="scientific">Clostridium chauvoei</name>
    <dbReference type="NCBI Taxonomy" id="46867"/>
    <lineage>
        <taxon>Bacteria</taxon>
        <taxon>Bacillati</taxon>
        <taxon>Bacillota</taxon>
        <taxon>Clostridia</taxon>
        <taxon>Eubacteriales</taxon>
        <taxon>Clostridiaceae</taxon>
        <taxon>Clostridium</taxon>
    </lineage>
</organism>
<name>A0ABD4RJM2_9CLOT</name>
<dbReference type="Gene3D" id="3.40.50.620">
    <property type="entry name" value="HUPs"/>
    <property type="match status" value="1"/>
</dbReference>
<reference evidence="3 4" key="1">
    <citation type="submission" date="2021-08" db="EMBL/GenBank/DDBJ databases">
        <title>Genome sequence analysis of Clostridium chauvoei strains of European origin and evaluation of typing options for outbreak investigations.</title>
        <authorList>
            <person name="Abdel-Glil M."/>
            <person name="Thomas P."/>
            <person name="Seyboldt C."/>
        </authorList>
    </citation>
    <scope>NUCLEOTIDE SEQUENCE [LARGE SCALE GENOMIC DNA]</scope>
    <source>
        <strain evidence="3 4">S0260-09</strain>
    </source>
</reference>
<feature type="transmembrane region" description="Helical" evidence="1">
    <location>
        <begin position="27"/>
        <end position="43"/>
    </location>
</feature>
<proteinExistence type="predicted"/>